<dbReference type="InterPro" id="IPR029132">
    <property type="entry name" value="CBAH/NAAA_C"/>
</dbReference>
<accession>A0A0B8PCW7</accession>
<dbReference type="Pfam" id="PF02275">
    <property type="entry name" value="CBAH"/>
    <property type="match status" value="1"/>
</dbReference>
<organism evidence="5 6">
    <name type="scientific">Vibrio ishigakensis</name>
    <dbReference type="NCBI Taxonomy" id="1481914"/>
    <lineage>
        <taxon>Bacteria</taxon>
        <taxon>Pseudomonadati</taxon>
        <taxon>Pseudomonadota</taxon>
        <taxon>Gammaproteobacteria</taxon>
        <taxon>Vibrionales</taxon>
        <taxon>Vibrionaceae</taxon>
        <taxon>Vibrio</taxon>
    </lineage>
</organism>
<evidence type="ECO:0000259" key="4">
    <source>
        <dbReference type="Pfam" id="PF02275"/>
    </source>
</evidence>
<sequence>MKKSILALVLAATATTAIVGTAQACTTAVYHNGDASISSRSMDWFGHDEASVVGTGKGVEAVYATTDNAVKAKSKYATLKINSFHGANTDTSKGGVVAEAMNEAGLEARILYLSRTYSAFPEGSAKTPDVSALEVPNWATDNFATVAEVLDAIENGKVDIIEAEICNLPTSSGHGHCTQAPVHYQFADKSGDTAIVEFVQGELKVYRGETANVMSNDPELAVHLEFSANGKKSDGSIHPIDRRLRGKEIIADMYARDVKDSAAAKNAMKAVANSTFAGYEQLDHSLETPNVFPTLWTVHTDRNQGEWVLDRYDTWSAETYNFTMFDVNKAESTTLGIHHKISNGNINELTEAEKVAIKHLFPCLEQPRLTNFHFG</sequence>
<dbReference type="Proteomes" id="UP000031670">
    <property type="component" value="Unassembled WGS sequence"/>
</dbReference>
<feature type="signal peptide" evidence="3">
    <location>
        <begin position="1"/>
        <end position="24"/>
    </location>
</feature>
<dbReference type="GO" id="GO:0016787">
    <property type="term" value="F:hydrolase activity"/>
    <property type="evidence" value="ECO:0007669"/>
    <property type="project" value="UniProtKB-KW"/>
</dbReference>
<evidence type="ECO:0000313" key="6">
    <source>
        <dbReference type="Proteomes" id="UP000031670"/>
    </source>
</evidence>
<dbReference type="PANTHER" id="PTHR35527:SF2">
    <property type="entry name" value="HYDROLASE"/>
    <property type="match status" value="1"/>
</dbReference>
<feature type="chain" id="PRO_5002122070" evidence="3">
    <location>
        <begin position="25"/>
        <end position="375"/>
    </location>
</feature>
<proteinExistence type="inferred from homology"/>
<dbReference type="InterPro" id="IPR029055">
    <property type="entry name" value="Ntn_hydrolases_N"/>
</dbReference>
<comment type="similarity">
    <text evidence="1">Belongs to the peptidase C59 family.</text>
</comment>
<keyword evidence="2 5" id="KW-0378">Hydrolase</keyword>
<comment type="caution">
    <text evidence="5">The sequence shown here is derived from an EMBL/GenBank/DDBJ whole genome shotgun (WGS) entry which is preliminary data.</text>
</comment>
<feature type="domain" description="Choloylglycine hydrolase/NAAA C-terminal" evidence="4">
    <location>
        <begin position="25"/>
        <end position="226"/>
    </location>
</feature>
<dbReference type="SUPFAM" id="SSF56235">
    <property type="entry name" value="N-terminal nucleophile aminohydrolases (Ntn hydrolases)"/>
    <property type="match status" value="1"/>
</dbReference>
<reference evidence="5 6" key="2">
    <citation type="submission" date="2015-01" db="EMBL/GenBank/DDBJ databases">
        <authorList>
            <consortium name="NBRP consortium"/>
            <person name="Sawabe T."/>
            <person name="Meirelles P."/>
            <person name="Feng G."/>
            <person name="Sayaka M."/>
            <person name="Hattori M."/>
            <person name="Ohkuma M."/>
        </authorList>
    </citation>
    <scope>NUCLEOTIDE SEQUENCE [LARGE SCALE GENOMIC DNA]</scope>
    <source>
        <strain evidence="5 6">JCM19232</strain>
    </source>
</reference>
<evidence type="ECO:0000256" key="2">
    <source>
        <dbReference type="ARBA" id="ARBA00022801"/>
    </source>
</evidence>
<evidence type="ECO:0000256" key="1">
    <source>
        <dbReference type="ARBA" id="ARBA00006625"/>
    </source>
</evidence>
<dbReference type="Gene3D" id="3.60.60.10">
    <property type="entry name" value="Penicillin V Acylase, Chain A"/>
    <property type="match status" value="1"/>
</dbReference>
<dbReference type="PROSITE" id="PS51257">
    <property type="entry name" value="PROKAR_LIPOPROTEIN"/>
    <property type="match status" value="1"/>
</dbReference>
<keyword evidence="3" id="KW-0732">Signal</keyword>
<dbReference type="AlphaFoldDB" id="A0A0B8PCW7"/>
<evidence type="ECO:0000313" key="5">
    <source>
        <dbReference type="EMBL" id="GAM60734.1"/>
    </source>
</evidence>
<gene>
    <name evidence="5" type="ORF">JCM19232_3676</name>
</gene>
<evidence type="ECO:0000256" key="3">
    <source>
        <dbReference type="SAM" id="SignalP"/>
    </source>
</evidence>
<name>A0A0B8PCW7_9VIBR</name>
<dbReference type="PANTHER" id="PTHR35527">
    <property type="entry name" value="CHOLOYLGLYCINE HYDROLASE"/>
    <property type="match status" value="1"/>
</dbReference>
<dbReference type="EMBL" id="BBSA01000002">
    <property type="protein sequence ID" value="GAM60734.1"/>
    <property type="molecule type" value="Genomic_DNA"/>
</dbReference>
<reference evidence="5 6" key="1">
    <citation type="submission" date="2015-01" db="EMBL/GenBank/DDBJ databases">
        <title>Vibrio sp. C5 JCM 19232 whole genome shotgun sequence.</title>
        <authorList>
            <person name="Sawabe T."/>
            <person name="Meirelles P."/>
            <person name="Feng G."/>
            <person name="Sayaka M."/>
            <person name="Hattori M."/>
            <person name="Ohkuma M."/>
        </authorList>
    </citation>
    <scope>NUCLEOTIDE SEQUENCE [LARGE SCALE GENOMIC DNA]</scope>
    <source>
        <strain evidence="5 6">JCM19232</strain>
    </source>
</reference>
<protein>
    <submittedName>
        <fullName evidence="5">Choloylglycine hydrolase</fullName>
    </submittedName>
</protein>
<dbReference type="InterPro" id="IPR052193">
    <property type="entry name" value="Peptidase_C59"/>
</dbReference>